<dbReference type="Gene3D" id="3.30.200.20">
    <property type="entry name" value="Phosphorylase Kinase, domain 1"/>
    <property type="match status" value="1"/>
</dbReference>
<evidence type="ECO:0000256" key="9">
    <source>
        <dbReference type="ARBA" id="ARBA00022723"/>
    </source>
</evidence>
<evidence type="ECO:0000256" key="17">
    <source>
        <dbReference type="ARBA" id="ARBA00023170"/>
    </source>
</evidence>
<comment type="subcellular location">
    <subcellularLocation>
        <location evidence="3">Membrane</location>
        <topology evidence="3">Single-pass type I membrane protein</topology>
    </subcellularLocation>
</comment>
<dbReference type="FunFam" id="3.30.200.20:FF:000023">
    <property type="entry name" value="Receptor protein serine/threonine kinase"/>
    <property type="match status" value="1"/>
</dbReference>
<evidence type="ECO:0000256" key="2">
    <source>
        <dbReference type="ARBA" id="ARBA00001946"/>
    </source>
</evidence>
<keyword evidence="15 19" id="KW-1133">Transmembrane helix</keyword>
<dbReference type="EMBL" id="MU826834">
    <property type="protein sequence ID" value="KAJ7372880.1"/>
    <property type="molecule type" value="Genomic_DNA"/>
</dbReference>
<dbReference type="SUPFAM" id="SSF56112">
    <property type="entry name" value="Protein kinase-like (PK-like)"/>
    <property type="match status" value="1"/>
</dbReference>
<dbReference type="FunFam" id="1.10.510.10:FF:000018">
    <property type="entry name" value="Receptor protein serine/threonine kinase"/>
    <property type="match status" value="1"/>
</dbReference>
<accession>A0A9W9Z0Q6</accession>
<evidence type="ECO:0000256" key="12">
    <source>
        <dbReference type="ARBA" id="ARBA00022777"/>
    </source>
</evidence>
<evidence type="ECO:0000259" key="22">
    <source>
        <dbReference type="PROSITE" id="PS51256"/>
    </source>
</evidence>
<dbReference type="Proteomes" id="UP001163046">
    <property type="component" value="Unassembled WGS sequence"/>
</dbReference>
<comment type="cofactor">
    <cofactor evidence="2">
        <name>Mg(2+)</name>
        <dbReference type="ChEBI" id="CHEBI:18420"/>
    </cofactor>
</comment>
<dbReference type="PROSITE" id="PS51256">
    <property type="entry name" value="GS"/>
    <property type="match status" value="1"/>
</dbReference>
<comment type="similarity">
    <text evidence="4">Belongs to the protein kinase superfamily. TKL Ser/Thr protein kinase family. TGFB receptor subfamily.</text>
</comment>
<dbReference type="EC" id="2.7.11.30" evidence="5"/>
<keyword evidence="9" id="KW-0479">Metal-binding</keyword>
<dbReference type="CDD" id="cd14143">
    <property type="entry name" value="STKc_TGFbR1_ACVR1b_ACVR1c"/>
    <property type="match status" value="1"/>
</dbReference>
<dbReference type="InterPro" id="IPR000472">
    <property type="entry name" value="Activin_recp"/>
</dbReference>
<keyword evidence="7 23" id="KW-0808">Transferase</keyword>
<organism evidence="23 24">
    <name type="scientific">Desmophyllum pertusum</name>
    <dbReference type="NCBI Taxonomy" id="174260"/>
    <lineage>
        <taxon>Eukaryota</taxon>
        <taxon>Metazoa</taxon>
        <taxon>Cnidaria</taxon>
        <taxon>Anthozoa</taxon>
        <taxon>Hexacorallia</taxon>
        <taxon>Scleractinia</taxon>
        <taxon>Caryophylliina</taxon>
        <taxon>Caryophylliidae</taxon>
        <taxon>Desmophyllum</taxon>
    </lineage>
</organism>
<dbReference type="InterPro" id="IPR000333">
    <property type="entry name" value="TGFB_receptor"/>
</dbReference>
<protein>
    <recommendedName>
        <fullName evidence="5">receptor protein serine/threonine kinase</fullName>
        <ecNumber evidence="5">2.7.11.30</ecNumber>
    </recommendedName>
</protein>
<dbReference type="Gene3D" id="2.10.60.10">
    <property type="entry name" value="CD59"/>
    <property type="match status" value="1"/>
</dbReference>
<keyword evidence="8 19" id="KW-0812">Transmembrane</keyword>
<dbReference type="GO" id="GO:0046872">
    <property type="term" value="F:metal ion binding"/>
    <property type="evidence" value="ECO:0007669"/>
    <property type="project" value="UniProtKB-KW"/>
</dbReference>
<feature type="chain" id="PRO_5040876285" description="receptor protein serine/threonine kinase" evidence="20">
    <location>
        <begin position="23"/>
        <end position="515"/>
    </location>
</feature>
<dbReference type="InterPro" id="IPR008271">
    <property type="entry name" value="Ser/Thr_kinase_AS"/>
</dbReference>
<comment type="cofactor">
    <cofactor evidence="1">
        <name>Mn(2+)</name>
        <dbReference type="ChEBI" id="CHEBI:29035"/>
    </cofactor>
</comment>
<evidence type="ECO:0000256" key="7">
    <source>
        <dbReference type="ARBA" id="ARBA00022679"/>
    </source>
</evidence>
<dbReference type="GO" id="GO:0005886">
    <property type="term" value="C:plasma membrane"/>
    <property type="evidence" value="ECO:0007669"/>
    <property type="project" value="TreeGrafter"/>
</dbReference>
<comment type="caution">
    <text evidence="23">The sequence shown here is derived from an EMBL/GenBank/DDBJ whole genome shotgun (WGS) entry which is preliminary data.</text>
</comment>
<evidence type="ECO:0000256" key="14">
    <source>
        <dbReference type="ARBA" id="ARBA00022842"/>
    </source>
</evidence>
<evidence type="ECO:0000313" key="23">
    <source>
        <dbReference type="EMBL" id="KAJ7372880.1"/>
    </source>
</evidence>
<evidence type="ECO:0000256" key="10">
    <source>
        <dbReference type="ARBA" id="ARBA00022729"/>
    </source>
</evidence>
<sequence length="515" mass="57623">MDKTAVIFTCLTLVTVFGFVESKQMLTCRCDLCKEDNYTCSTEGACVIFIDGDDFGEVSQIRSCTSPEPAPRMLCKDIDEENRDPKHRVHCCYYNMCNDASQINITLPTVLPSTSHTGKDSNDRSGGELSTIGVAAAIAGPMCVICALVMVFICWHQKRQLKKQEQFNEAEAALQPLEEEAVIPSGQTLKELMDMSTGSGSGLPLLVQRTIARQIHLVGLIGKGRFGEVYKGLWRGQSVAVKIFSSRDECSWFREAEIYQTTMLRHENLLGFVAADNKDNGAWTQLWLVTDYLERGALYDYLQLVTLDVESMLKLAVSIASGLAHLHIEIVGTQGKPAIAHRDLKSKNILVKRNGTCCIGDLGLAVRHNSVSDTVDVPHGNRVGTKRYMPPEFLEDNVHVRHFDSYKRGDVYAFGLVLWEVARKCVSGGICEEYQLPYYDRVPCDPSIEEMRKVVCVDKYRPSIPNRWVQDEALQSVSKIMKECWYANGAARLTALRVKKTLTTICQLHDVDIMV</sequence>
<evidence type="ECO:0000256" key="4">
    <source>
        <dbReference type="ARBA" id="ARBA00009605"/>
    </source>
</evidence>
<dbReference type="InterPro" id="IPR003605">
    <property type="entry name" value="GS_dom"/>
</dbReference>
<evidence type="ECO:0000256" key="13">
    <source>
        <dbReference type="ARBA" id="ARBA00022840"/>
    </source>
</evidence>
<evidence type="ECO:0000256" key="15">
    <source>
        <dbReference type="ARBA" id="ARBA00022989"/>
    </source>
</evidence>
<evidence type="ECO:0000256" key="6">
    <source>
        <dbReference type="ARBA" id="ARBA00022527"/>
    </source>
</evidence>
<keyword evidence="12" id="KW-0418">Kinase</keyword>
<evidence type="ECO:0000256" key="8">
    <source>
        <dbReference type="ARBA" id="ARBA00022692"/>
    </source>
</evidence>
<dbReference type="GO" id="GO:0005524">
    <property type="term" value="F:ATP binding"/>
    <property type="evidence" value="ECO:0007669"/>
    <property type="project" value="UniProtKB-UniRule"/>
</dbReference>
<feature type="transmembrane region" description="Helical" evidence="19">
    <location>
        <begin position="132"/>
        <end position="155"/>
    </location>
</feature>
<dbReference type="Pfam" id="PF08515">
    <property type="entry name" value="TGF_beta_GS"/>
    <property type="match status" value="1"/>
</dbReference>
<dbReference type="InterPro" id="IPR045860">
    <property type="entry name" value="Snake_toxin-like_sf"/>
</dbReference>
<dbReference type="PANTHER" id="PTHR23255:SF71">
    <property type="entry name" value="RECEPTOR PROTEIN SERINE_THREONINE KINASE"/>
    <property type="match status" value="1"/>
</dbReference>
<dbReference type="InterPro" id="IPR001245">
    <property type="entry name" value="Ser-Thr/Tyr_kinase_cat_dom"/>
</dbReference>
<keyword evidence="17 23" id="KW-0675">Receptor</keyword>
<dbReference type="Gene3D" id="1.10.510.10">
    <property type="entry name" value="Transferase(Phosphotransferase) domain 1"/>
    <property type="match status" value="1"/>
</dbReference>
<feature type="domain" description="Protein kinase" evidence="21">
    <location>
        <begin position="215"/>
        <end position="505"/>
    </location>
</feature>
<dbReference type="PROSITE" id="PS00107">
    <property type="entry name" value="PROTEIN_KINASE_ATP"/>
    <property type="match status" value="1"/>
</dbReference>
<dbReference type="SMART" id="SM00467">
    <property type="entry name" value="GS"/>
    <property type="match status" value="1"/>
</dbReference>
<feature type="domain" description="GS" evidence="22">
    <location>
        <begin position="187"/>
        <end position="214"/>
    </location>
</feature>
<dbReference type="InterPro" id="IPR000719">
    <property type="entry name" value="Prot_kinase_dom"/>
</dbReference>
<gene>
    <name evidence="23" type="primary">ACVR1C</name>
    <name evidence="23" type="ORF">OS493_016807</name>
</gene>
<keyword evidence="24" id="KW-1185">Reference proteome</keyword>
<name>A0A9W9Z0Q6_9CNID</name>
<feature type="signal peptide" evidence="20">
    <location>
        <begin position="1"/>
        <end position="22"/>
    </location>
</feature>
<reference evidence="23" key="1">
    <citation type="submission" date="2023-01" db="EMBL/GenBank/DDBJ databases">
        <title>Genome assembly of the deep-sea coral Lophelia pertusa.</title>
        <authorList>
            <person name="Herrera S."/>
            <person name="Cordes E."/>
        </authorList>
    </citation>
    <scope>NUCLEOTIDE SEQUENCE</scope>
    <source>
        <strain evidence="23">USNM1676648</strain>
        <tissue evidence="23">Polyp</tissue>
    </source>
</reference>
<feature type="binding site" evidence="18">
    <location>
        <position position="242"/>
    </location>
    <ligand>
        <name>ATP</name>
        <dbReference type="ChEBI" id="CHEBI:30616"/>
    </ligand>
</feature>
<dbReference type="Pfam" id="PF01064">
    <property type="entry name" value="Activin_recp"/>
    <property type="match status" value="1"/>
</dbReference>
<dbReference type="GO" id="GO:0004675">
    <property type="term" value="F:transmembrane receptor protein serine/threonine kinase activity"/>
    <property type="evidence" value="ECO:0007669"/>
    <property type="project" value="UniProtKB-EC"/>
</dbReference>
<evidence type="ECO:0000259" key="21">
    <source>
        <dbReference type="PROSITE" id="PS50011"/>
    </source>
</evidence>
<keyword evidence="14" id="KW-0460">Magnesium</keyword>
<dbReference type="AlphaFoldDB" id="A0A9W9Z0Q6"/>
<keyword evidence="16 19" id="KW-0472">Membrane</keyword>
<evidence type="ECO:0000256" key="5">
    <source>
        <dbReference type="ARBA" id="ARBA00012401"/>
    </source>
</evidence>
<dbReference type="PROSITE" id="PS50011">
    <property type="entry name" value="PROTEIN_KINASE_DOM"/>
    <property type="match status" value="1"/>
</dbReference>
<evidence type="ECO:0000256" key="11">
    <source>
        <dbReference type="ARBA" id="ARBA00022741"/>
    </source>
</evidence>
<dbReference type="SUPFAM" id="SSF57302">
    <property type="entry name" value="Snake toxin-like"/>
    <property type="match status" value="1"/>
</dbReference>
<keyword evidence="6" id="KW-0723">Serine/threonine-protein kinase</keyword>
<dbReference type="OrthoDB" id="69842at2759"/>
<keyword evidence="13 18" id="KW-0067">ATP-binding</keyword>
<dbReference type="InterPro" id="IPR017441">
    <property type="entry name" value="Protein_kinase_ATP_BS"/>
</dbReference>
<dbReference type="Pfam" id="PF07714">
    <property type="entry name" value="PK_Tyr_Ser-Thr"/>
    <property type="match status" value="1"/>
</dbReference>
<proteinExistence type="inferred from homology"/>
<dbReference type="PROSITE" id="PS00108">
    <property type="entry name" value="PROTEIN_KINASE_ST"/>
    <property type="match status" value="1"/>
</dbReference>
<dbReference type="GO" id="GO:0043235">
    <property type="term" value="C:receptor complex"/>
    <property type="evidence" value="ECO:0007669"/>
    <property type="project" value="TreeGrafter"/>
</dbReference>
<evidence type="ECO:0000256" key="19">
    <source>
        <dbReference type="SAM" id="Phobius"/>
    </source>
</evidence>
<dbReference type="InterPro" id="IPR011009">
    <property type="entry name" value="Kinase-like_dom_sf"/>
</dbReference>
<evidence type="ECO:0000313" key="24">
    <source>
        <dbReference type="Proteomes" id="UP001163046"/>
    </source>
</evidence>
<evidence type="ECO:0000256" key="16">
    <source>
        <dbReference type="ARBA" id="ARBA00023136"/>
    </source>
</evidence>
<dbReference type="SMART" id="SM00220">
    <property type="entry name" value="S_TKc"/>
    <property type="match status" value="1"/>
</dbReference>
<keyword evidence="10 20" id="KW-0732">Signal</keyword>
<evidence type="ECO:0000256" key="3">
    <source>
        <dbReference type="ARBA" id="ARBA00004479"/>
    </source>
</evidence>
<evidence type="ECO:0000256" key="18">
    <source>
        <dbReference type="PROSITE-ProRule" id="PRU10141"/>
    </source>
</evidence>
<evidence type="ECO:0000256" key="1">
    <source>
        <dbReference type="ARBA" id="ARBA00001936"/>
    </source>
</evidence>
<dbReference type="PANTHER" id="PTHR23255">
    <property type="entry name" value="TRANSFORMING GROWTH FACTOR-BETA RECEPTOR TYPE I AND II"/>
    <property type="match status" value="1"/>
</dbReference>
<evidence type="ECO:0000256" key="20">
    <source>
        <dbReference type="SAM" id="SignalP"/>
    </source>
</evidence>
<keyword evidence="11 18" id="KW-0547">Nucleotide-binding</keyword>
<dbReference type="GO" id="GO:0071363">
    <property type="term" value="P:cellular response to growth factor stimulus"/>
    <property type="evidence" value="ECO:0007669"/>
    <property type="project" value="TreeGrafter"/>
</dbReference>